<dbReference type="Gene3D" id="3.90.120.10">
    <property type="entry name" value="DNA Methylase, subunit A, domain 2"/>
    <property type="match status" value="1"/>
</dbReference>
<dbReference type="Pfam" id="PF00145">
    <property type="entry name" value="DNA_methylase"/>
    <property type="match status" value="1"/>
</dbReference>
<accession>X0WYS7</accession>
<dbReference type="Gene3D" id="3.40.50.150">
    <property type="entry name" value="Vaccinia Virus protein VP39"/>
    <property type="match status" value="1"/>
</dbReference>
<dbReference type="EC" id="2.1.1.37" evidence="1"/>
<dbReference type="PANTHER" id="PTHR10629:SF52">
    <property type="entry name" value="DNA (CYTOSINE-5)-METHYLTRANSFERASE 1"/>
    <property type="match status" value="1"/>
</dbReference>
<dbReference type="InterPro" id="IPR031303">
    <property type="entry name" value="C5_meth_CS"/>
</dbReference>
<dbReference type="GO" id="GO:0005634">
    <property type="term" value="C:nucleus"/>
    <property type="evidence" value="ECO:0007669"/>
    <property type="project" value="TreeGrafter"/>
</dbReference>
<evidence type="ECO:0000256" key="1">
    <source>
        <dbReference type="ARBA" id="ARBA00011975"/>
    </source>
</evidence>
<organism evidence="5">
    <name type="scientific">marine sediment metagenome</name>
    <dbReference type="NCBI Taxonomy" id="412755"/>
    <lineage>
        <taxon>unclassified sequences</taxon>
        <taxon>metagenomes</taxon>
        <taxon>ecological metagenomes</taxon>
    </lineage>
</organism>
<dbReference type="PROSITE" id="PS51679">
    <property type="entry name" value="SAM_MT_C5"/>
    <property type="match status" value="1"/>
</dbReference>
<keyword evidence="4" id="KW-0949">S-adenosyl-L-methionine</keyword>
<evidence type="ECO:0000256" key="4">
    <source>
        <dbReference type="ARBA" id="ARBA00022691"/>
    </source>
</evidence>
<feature type="non-terminal residue" evidence="5">
    <location>
        <position position="241"/>
    </location>
</feature>
<dbReference type="EMBL" id="BARS01043803">
    <property type="protein sequence ID" value="GAG29578.1"/>
    <property type="molecule type" value="Genomic_DNA"/>
</dbReference>
<keyword evidence="3" id="KW-0808">Transferase</keyword>
<gene>
    <name evidence="5" type="ORF">S01H1_66263</name>
</gene>
<evidence type="ECO:0000256" key="2">
    <source>
        <dbReference type="ARBA" id="ARBA00022603"/>
    </source>
</evidence>
<dbReference type="InterPro" id="IPR029063">
    <property type="entry name" value="SAM-dependent_MTases_sf"/>
</dbReference>
<dbReference type="SUPFAM" id="SSF53335">
    <property type="entry name" value="S-adenosyl-L-methionine-dependent methyltransferases"/>
    <property type="match status" value="1"/>
</dbReference>
<dbReference type="PANTHER" id="PTHR10629">
    <property type="entry name" value="CYTOSINE-SPECIFIC METHYLTRANSFERASE"/>
    <property type="match status" value="1"/>
</dbReference>
<reference evidence="5" key="1">
    <citation type="journal article" date="2014" name="Front. Microbiol.">
        <title>High frequency of phylogenetically diverse reductive dehalogenase-homologous genes in deep subseafloor sedimentary metagenomes.</title>
        <authorList>
            <person name="Kawai M."/>
            <person name="Futagami T."/>
            <person name="Toyoda A."/>
            <person name="Takaki Y."/>
            <person name="Nishi S."/>
            <person name="Hori S."/>
            <person name="Arai W."/>
            <person name="Tsubouchi T."/>
            <person name="Morono Y."/>
            <person name="Uchiyama I."/>
            <person name="Ito T."/>
            <person name="Fujiyama A."/>
            <person name="Inagaki F."/>
            <person name="Takami H."/>
        </authorList>
    </citation>
    <scope>NUCLEOTIDE SEQUENCE</scope>
    <source>
        <strain evidence="5">Expedition CK06-06</strain>
    </source>
</reference>
<dbReference type="AlphaFoldDB" id="X0WYS7"/>
<sequence>MKGAMRGLFREMTGELKACGYHVSCRLLNASWLGVPQMRKRLIWVGTREDFGMDPVHPMPCYRQPSVMDAIGDLLFEENEIDPASVFLHHHRDKAIAQGELRYAVGITKPAPTVRGSWGMKVEAYSSVNGISPKILKQWEDGTGFVGSHNARRLNPNGQALAVIGSVRHWSPFEPRQLTDRECARLQSFPDWYGFEGNKGEVQRQIGNAVPPLMAAHIALTIGEKLLGFPARYVDSDLMTP</sequence>
<evidence type="ECO:0000313" key="5">
    <source>
        <dbReference type="EMBL" id="GAG29578.1"/>
    </source>
</evidence>
<dbReference type="GO" id="GO:0003886">
    <property type="term" value="F:DNA (cytosine-5-)-methyltransferase activity"/>
    <property type="evidence" value="ECO:0007669"/>
    <property type="project" value="UniProtKB-EC"/>
</dbReference>
<evidence type="ECO:0000256" key="3">
    <source>
        <dbReference type="ARBA" id="ARBA00022679"/>
    </source>
</evidence>
<dbReference type="InterPro" id="IPR001525">
    <property type="entry name" value="C5_MeTfrase"/>
</dbReference>
<dbReference type="PROSITE" id="PS00095">
    <property type="entry name" value="C5_MTASE_2"/>
    <property type="match status" value="1"/>
</dbReference>
<dbReference type="InterPro" id="IPR050390">
    <property type="entry name" value="C5-Methyltransferase"/>
</dbReference>
<comment type="caution">
    <text evidence="5">The sequence shown here is derived from an EMBL/GenBank/DDBJ whole genome shotgun (WGS) entry which is preliminary data.</text>
</comment>
<dbReference type="GO" id="GO:0032259">
    <property type="term" value="P:methylation"/>
    <property type="evidence" value="ECO:0007669"/>
    <property type="project" value="UniProtKB-KW"/>
</dbReference>
<proteinExistence type="predicted"/>
<dbReference type="GO" id="GO:0044027">
    <property type="term" value="P:negative regulation of gene expression via chromosomal CpG island methylation"/>
    <property type="evidence" value="ECO:0007669"/>
    <property type="project" value="TreeGrafter"/>
</dbReference>
<dbReference type="GO" id="GO:0003677">
    <property type="term" value="F:DNA binding"/>
    <property type="evidence" value="ECO:0007669"/>
    <property type="project" value="TreeGrafter"/>
</dbReference>
<keyword evidence="2" id="KW-0489">Methyltransferase</keyword>
<name>X0WYS7_9ZZZZ</name>
<protein>
    <recommendedName>
        <fullName evidence="1">DNA (cytosine-5-)-methyltransferase</fullName>
        <ecNumber evidence="1">2.1.1.37</ecNumber>
    </recommendedName>
</protein>